<evidence type="ECO:0000313" key="2">
    <source>
        <dbReference type="EMBL" id="LAB18958.1"/>
    </source>
</evidence>
<name>A0A2D4LDH1_9SAUR</name>
<protein>
    <submittedName>
        <fullName evidence="2">Uncharacterized protein</fullName>
    </submittedName>
</protein>
<reference evidence="2" key="2">
    <citation type="submission" date="2017-11" db="EMBL/GenBank/DDBJ databases">
        <title>Coralsnake Venomics: Analyses of Venom Gland Transcriptomes and Proteomes of Six Brazilian Taxa.</title>
        <authorList>
            <person name="Aird S.D."/>
            <person name="Jorge da Silva N."/>
            <person name="Qiu L."/>
            <person name="Villar-Briones A."/>
            <person name="Aparecida-Saddi V."/>
            <person name="Campos-Telles M.P."/>
            <person name="Grau M."/>
            <person name="Mikheyev A.S."/>
        </authorList>
    </citation>
    <scope>NUCLEOTIDE SEQUENCE</scope>
    <source>
        <tissue evidence="2">Venom_gland</tissue>
    </source>
</reference>
<evidence type="ECO:0000256" key="1">
    <source>
        <dbReference type="SAM" id="MobiDB-lite"/>
    </source>
</evidence>
<proteinExistence type="predicted"/>
<accession>A0A2D4LDH1</accession>
<sequence length="108" mass="12558">MNLLEERRRRRPEESCAPQPERKRVCKNLETVPQAINPCYSLSNCFMDYWAVKWNLKENDLTELFSTQIMKEKPSYMIFTDNEAKATAQPCPRCIAGESGHFGHMMGL</sequence>
<organism evidence="2">
    <name type="scientific">Micrurus spixii</name>
    <name type="common">Amazon coral snake</name>
    <dbReference type="NCBI Taxonomy" id="129469"/>
    <lineage>
        <taxon>Eukaryota</taxon>
        <taxon>Metazoa</taxon>
        <taxon>Chordata</taxon>
        <taxon>Craniata</taxon>
        <taxon>Vertebrata</taxon>
        <taxon>Euteleostomi</taxon>
        <taxon>Lepidosauria</taxon>
        <taxon>Squamata</taxon>
        <taxon>Bifurcata</taxon>
        <taxon>Unidentata</taxon>
        <taxon>Episquamata</taxon>
        <taxon>Toxicofera</taxon>
        <taxon>Serpentes</taxon>
        <taxon>Colubroidea</taxon>
        <taxon>Elapidae</taxon>
        <taxon>Elapinae</taxon>
        <taxon>Micrurus</taxon>
    </lineage>
</organism>
<dbReference type="EMBL" id="IACM01008144">
    <property type="protein sequence ID" value="LAB18958.1"/>
    <property type="molecule type" value="Transcribed_RNA"/>
</dbReference>
<feature type="region of interest" description="Disordered" evidence="1">
    <location>
        <begin position="1"/>
        <end position="20"/>
    </location>
</feature>
<dbReference type="AlphaFoldDB" id="A0A2D4LDH1"/>
<reference evidence="2" key="1">
    <citation type="submission" date="2017-07" db="EMBL/GenBank/DDBJ databases">
        <authorList>
            <person name="Mikheyev A."/>
            <person name="Grau M."/>
        </authorList>
    </citation>
    <scope>NUCLEOTIDE SEQUENCE</scope>
    <source>
        <tissue evidence="2">Venom_gland</tissue>
    </source>
</reference>
<feature type="compositionally biased region" description="Basic and acidic residues" evidence="1">
    <location>
        <begin position="1"/>
        <end position="14"/>
    </location>
</feature>